<dbReference type="InterPro" id="IPR037066">
    <property type="entry name" value="Plug_dom_sf"/>
</dbReference>
<evidence type="ECO:0000256" key="3">
    <source>
        <dbReference type="ARBA" id="ARBA00022448"/>
    </source>
</evidence>
<proteinExistence type="inferred from homology"/>
<accession>A0ABY7RLQ6</accession>
<dbReference type="PANTHER" id="PTHR30069">
    <property type="entry name" value="TONB-DEPENDENT OUTER MEMBRANE RECEPTOR"/>
    <property type="match status" value="1"/>
</dbReference>
<evidence type="ECO:0000256" key="15">
    <source>
        <dbReference type="SAM" id="SignalP"/>
    </source>
</evidence>
<dbReference type="InterPro" id="IPR012910">
    <property type="entry name" value="Plug_dom"/>
</dbReference>
<name>A0ABY7RLQ6_9NEIS</name>
<evidence type="ECO:0000256" key="11">
    <source>
        <dbReference type="PROSITE-ProRule" id="PRU01360"/>
    </source>
</evidence>
<organism evidence="18 19">
    <name type="scientific">Neisseria lisongii</name>
    <dbReference type="NCBI Taxonomy" id="2912188"/>
    <lineage>
        <taxon>Bacteria</taxon>
        <taxon>Pseudomonadati</taxon>
        <taxon>Pseudomonadota</taxon>
        <taxon>Betaproteobacteria</taxon>
        <taxon>Neisseriales</taxon>
        <taxon>Neisseriaceae</taxon>
        <taxon>Neisseria</taxon>
    </lineage>
</organism>
<dbReference type="PROSITE" id="PS01156">
    <property type="entry name" value="TONB_DEPENDENT_REC_2"/>
    <property type="match status" value="1"/>
</dbReference>
<dbReference type="Gene3D" id="2.170.130.10">
    <property type="entry name" value="TonB-dependent receptor, plug domain"/>
    <property type="match status" value="1"/>
</dbReference>
<dbReference type="Proteomes" id="UP001221268">
    <property type="component" value="Chromosome"/>
</dbReference>
<keyword evidence="9 18" id="KW-0675">Receptor</keyword>
<keyword evidence="10 11" id="KW-0998">Cell outer membrane</keyword>
<feature type="domain" description="TonB-dependent receptor plug" evidence="17">
    <location>
        <begin position="42"/>
        <end position="142"/>
    </location>
</feature>
<dbReference type="Pfam" id="PF07715">
    <property type="entry name" value="Plug"/>
    <property type="match status" value="1"/>
</dbReference>
<evidence type="ECO:0000259" key="17">
    <source>
        <dbReference type="Pfam" id="PF07715"/>
    </source>
</evidence>
<feature type="signal peptide" evidence="15">
    <location>
        <begin position="1"/>
        <end position="25"/>
    </location>
</feature>
<gene>
    <name evidence="18" type="ORF">PJU73_03850</name>
</gene>
<keyword evidence="7 13" id="KW-0798">TonB box</keyword>
<keyword evidence="19" id="KW-1185">Reference proteome</keyword>
<dbReference type="InterPro" id="IPR036942">
    <property type="entry name" value="Beta-barrel_TonB_sf"/>
</dbReference>
<evidence type="ECO:0000256" key="10">
    <source>
        <dbReference type="ARBA" id="ARBA00023237"/>
    </source>
</evidence>
<feature type="short sequence motif" description="TonB C-terminal box" evidence="12">
    <location>
        <begin position="671"/>
        <end position="688"/>
    </location>
</feature>
<keyword evidence="8 11" id="KW-0472">Membrane</keyword>
<evidence type="ECO:0000256" key="9">
    <source>
        <dbReference type="ARBA" id="ARBA00023170"/>
    </source>
</evidence>
<feature type="domain" description="TonB-dependent receptor-like beta-barrel" evidence="16">
    <location>
        <begin position="225"/>
        <end position="652"/>
    </location>
</feature>
<comment type="subcellular location">
    <subcellularLocation>
        <location evidence="1 11">Cell outer membrane</location>
        <topology evidence="1 11">Multi-pass membrane protein</topology>
    </subcellularLocation>
</comment>
<dbReference type="Gene3D" id="2.40.170.20">
    <property type="entry name" value="TonB-dependent receptor, beta-barrel domain"/>
    <property type="match status" value="1"/>
</dbReference>
<dbReference type="InterPro" id="IPR000531">
    <property type="entry name" value="Beta-barrel_TonB"/>
</dbReference>
<evidence type="ECO:0000256" key="14">
    <source>
        <dbReference type="SAM" id="MobiDB-lite"/>
    </source>
</evidence>
<dbReference type="SUPFAM" id="SSF56935">
    <property type="entry name" value="Porins"/>
    <property type="match status" value="1"/>
</dbReference>
<evidence type="ECO:0000256" key="7">
    <source>
        <dbReference type="ARBA" id="ARBA00023077"/>
    </source>
</evidence>
<keyword evidence="3 11" id="KW-0813">Transport</keyword>
<dbReference type="InterPro" id="IPR010917">
    <property type="entry name" value="TonB_rcpt_CS"/>
</dbReference>
<evidence type="ECO:0000256" key="12">
    <source>
        <dbReference type="PROSITE-ProRule" id="PRU10144"/>
    </source>
</evidence>
<dbReference type="PANTHER" id="PTHR30069:SF41">
    <property type="entry name" value="HEME_HEMOPEXIN UTILIZATION PROTEIN C"/>
    <property type="match status" value="1"/>
</dbReference>
<evidence type="ECO:0000256" key="4">
    <source>
        <dbReference type="ARBA" id="ARBA00022452"/>
    </source>
</evidence>
<feature type="region of interest" description="Disordered" evidence="14">
    <location>
        <begin position="346"/>
        <end position="367"/>
    </location>
</feature>
<keyword evidence="4 11" id="KW-1134">Transmembrane beta strand</keyword>
<evidence type="ECO:0000256" key="8">
    <source>
        <dbReference type="ARBA" id="ARBA00023136"/>
    </source>
</evidence>
<dbReference type="EMBL" id="CP116766">
    <property type="protein sequence ID" value="WCL72248.1"/>
    <property type="molecule type" value="Genomic_DNA"/>
</dbReference>
<evidence type="ECO:0000256" key="5">
    <source>
        <dbReference type="ARBA" id="ARBA00022692"/>
    </source>
</evidence>
<protein>
    <submittedName>
        <fullName evidence="18">TonB-dependent receptor</fullName>
    </submittedName>
</protein>
<dbReference type="RefSeq" id="WP_237091445.1">
    <property type="nucleotide sequence ID" value="NZ_CP116766.1"/>
</dbReference>
<dbReference type="CDD" id="cd01347">
    <property type="entry name" value="ligand_gated_channel"/>
    <property type="match status" value="1"/>
</dbReference>
<reference evidence="18 19" key="1">
    <citation type="submission" date="2023-01" db="EMBL/GenBank/DDBJ databases">
        <authorList>
            <person name="Yang C."/>
        </authorList>
    </citation>
    <scope>NUCLEOTIDE SEQUENCE [LARGE SCALE GENOMIC DNA]</scope>
    <source>
        <strain evidence="18 19">ZJ106</strain>
    </source>
</reference>
<evidence type="ECO:0000259" key="16">
    <source>
        <dbReference type="Pfam" id="PF00593"/>
    </source>
</evidence>
<keyword evidence="6 15" id="KW-0732">Signal</keyword>
<dbReference type="InterPro" id="IPR039426">
    <property type="entry name" value="TonB-dep_rcpt-like"/>
</dbReference>
<comment type="similarity">
    <text evidence="2 11 13">Belongs to the TonB-dependent receptor family.</text>
</comment>
<evidence type="ECO:0000313" key="19">
    <source>
        <dbReference type="Proteomes" id="UP001221268"/>
    </source>
</evidence>
<feature type="chain" id="PRO_5046133544" evidence="15">
    <location>
        <begin position="26"/>
        <end position="688"/>
    </location>
</feature>
<evidence type="ECO:0000256" key="1">
    <source>
        <dbReference type="ARBA" id="ARBA00004571"/>
    </source>
</evidence>
<evidence type="ECO:0000313" key="18">
    <source>
        <dbReference type="EMBL" id="WCL72248.1"/>
    </source>
</evidence>
<evidence type="ECO:0000256" key="2">
    <source>
        <dbReference type="ARBA" id="ARBA00009810"/>
    </source>
</evidence>
<keyword evidence="5 11" id="KW-0812">Transmembrane</keyword>
<dbReference type="PROSITE" id="PS52016">
    <property type="entry name" value="TONB_DEPENDENT_REC_3"/>
    <property type="match status" value="1"/>
</dbReference>
<dbReference type="Pfam" id="PF00593">
    <property type="entry name" value="TonB_dep_Rec_b-barrel"/>
    <property type="match status" value="1"/>
</dbReference>
<evidence type="ECO:0000256" key="6">
    <source>
        <dbReference type="ARBA" id="ARBA00022729"/>
    </source>
</evidence>
<sequence>MTFSNSLGFRLSMLTLALSAGFAHAEGQTVNLDEVVVKASSTAVPTRVTRSQMDRENANDLKEVMKDQIGMGVGGGTGVSQFYSIRAVGEDGINLDVDGTSQSTKIFHHQSRFMLDPALLKSINVEKGTGSASAGIGAVGGTIKATTVDAKDLLVDGKPYGVRVSGGVSSNKGTNGGVAAYAYMNGFDALVAANFLNNKDYKDGEGRLNKGSELAQSSYLAKIGYDFNQDHGVRLSLRQERQKGDRSNKAEFLVEGDRFYENTGQLENTANLEYHGRNLGFVSKLDANVFQIKTHDYKPPKGGEKYSTEDRKKYPLELTTATARGVNLDFTSDIGSHSVKYGANFRRETTQPSDKSNAKELPPGFFNKAFPEKKTDTGVYVEGIWRFDPVTLTTGLRYDHFNFHAASGETAKDGQVNPSLGLIWDINQNLSLLATLNQASRSPRLNEALLANNISGFYNKVDPKLKAETARRAELGLRWNDDNLSVSGSVFHQNIKDLIVYKWGLSEEKQGRIYNGGKLKTWGYEFDTKYRYGGLTARFGVSYVKPSISGDVYYGLDKLQSDIHESSFTFRNMGRQWLTGLSYQFDHPKLEIGWRGRYVEKVKFLDKVRQPKNGDKIDVPTHKAGYGVHDVYANWQPNGKDNFNVNFAVNNIFDKKYRSHSQRFPNGFERTPFYERGREFTLGVNYRF</sequence>
<evidence type="ECO:0000256" key="13">
    <source>
        <dbReference type="RuleBase" id="RU003357"/>
    </source>
</evidence>